<keyword evidence="3" id="KW-0808">Transferase</keyword>
<dbReference type="GO" id="GO:0000136">
    <property type="term" value="C:mannan polymerase complex"/>
    <property type="evidence" value="ECO:0007669"/>
    <property type="project" value="TreeGrafter"/>
</dbReference>
<dbReference type="InterPro" id="IPR039367">
    <property type="entry name" value="Och1-like"/>
</dbReference>
<sequence>MPIRRRCHHRRNRSSQYRSRPRFGRAGRRARKTRSSAQSASPIIGGLPTLGGATSASQIPTVTSSDLFTSMKDQIVKADFLRYLILLREGGVWADIDVYPRQPLSKWIPEKFLDSINMVIGIENDHHKKPI</sequence>
<evidence type="ECO:0000256" key="1">
    <source>
        <dbReference type="ARBA" id="ARBA00009003"/>
    </source>
</evidence>
<evidence type="ECO:0000313" key="4">
    <source>
        <dbReference type="Proteomes" id="UP000008782"/>
    </source>
</evidence>
<evidence type="ECO:0000256" key="2">
    <source>
        <dbReference type="SAM" id="MobiDB-lite"/>
    </source>
</evidence>
<dbReference type="eggNOG" id="ENOG502R7TT">
    <property type="taxonomic scope" value="Eukaryota"/>
</dbReference>
<dbReference type="Gene3D" id="3.90.550.20">
    <property type="match status" value="1"/>
</dbReference>
<proteinExistence type="inferred from homology"/>
<dbReference type="PANTHER" id="PTHR31834">
    <property type="entry name" value="INITIATION-SPECIFIC ALPHA-1,6-MANNOSYLTRANSFERASE"/>
    <property type="match status" value="1"/>
</dbReference>
<name>E3QDG2_COLGM</name>
<protein>
    <submittedName>
        <fullName evidence="3">Glycosyltransferase sugar-binding region containing DXD domain-containing protein</fullName>
    </submittedName>
</protein>
<dbReference type="GO" id="GO:0000009">
    <property type="term" value="F:alpha-1,6-mannosyltransferase activity"/>
    <property type="evidence" value="ECO:0007669"/>
    <property type="project" value="InterPro"/>
</dbReference>
<dbReference type="RefSeq" id="XP_008092954.1">
    <property type="nucleotide sequence ID" value="XM_008094763.1"/>
</dbReference>
<reference evidence="4" key="1">
    <citation type="journal article" date="2012" name="Nat. Genet.">
        <title>Lifestyle transitions in plant pathogenic Colletotrichum fungi deciphered by genome and transcriptome analyses.</title>
        <authorList>
            <person name="O'Connell R.J."/>
            <person name="Thon M.R."/>
            <person name="Hacquard S."/>
            <person name="Amyotte S.G."/>
            <person name="Kleemann J."/>
            <person name="Torres M.F."/>
            <person name="Damm U."/>
            <person name="Buiate E.A."/>
            <person name="Epstein L."/>
            <person name="Alkan N."/>
            <person name="Altmueller J."/>
            <person name="Alvarado-Balderrama L."/>
            <person name="Bauser C.A."/>
            <person name="Becker C."/>
            <person name="Birren B.W."/>
            <person name="Chen Z."/>
            <person name="Choi J."/>
            <person name="Crouch J.A."/>
            <person name="Duvick J.P."/>
            <person name="Farman M.A."/>
            <person name="Gan P."/>
            <person name="Heiman D."/>
            <person name="Henrissat B."/>
            <person name="Howard R.J."/>
            <person name="Kabbage M."/>
            <person name="Koch C."/>
            <person name="Kracher B."/>
            <person name="Kubo Y."/>
            <person name="Law A.D."/>
            <person name="Lebrun M.-H."/>
            <person name="Lee Y.-H."/>
            <person name="Miyara I."/>
            <person name="Moore N."/>
            <person name="Neumann U."/>
            <person name="Nordstroem K."/>
            <person name="Panaccione D.G."/>
            <person name="Panstruga R."/>
            <person name="Place M."/>
            <person name="Proctor R.H."/>
            <person name="Prusky D."/>
            <person name="Rech G."/>
            <person name="Reinhardt R."/>
            <person name="Rollins J.A."/>
            <person name="Rounsley S."/>
            <person name="Schardl C.L."/>
            <person name="Schwartz D.C."/>
            <person name="Shenoy N."/>
            <person name="Shirasu K."/>
            <person name="Sikhakolli U.R."/>
            <person name="Stueber K."/>
            <person name="Sukno S.A."/>
            <person name="Sweigard J.A."/>
            <person name="Takano Y."/>
            <person name="Takahara H."/>
            <person name="Trail F."/>
            <person name="van der Does H.C."/>
            <person name="Voll L.M."/>
            <person name="Will I."/>
            <person name="Young S."/>
            <person name="Zeng Q."/>
            <person name="Zhang J."/>
            <person name="Zhou S."/>
            <person name="Dickman M.B."/>
            <person name="Schulze-Lefert P."/>
            <person name="Ver Loren van Themaat E."/>
            <person name="Ma L.-J."/>
            <person name="Vaillancourt L.J."/>
        </authorList>
    </citation>
    <scope>NUCLEOTIDE SEQUENCE [LARGE SCALE GENOMIC DNA]</scope>
    <source>
        <strain evidence="4">M1.001 / M2 / FGSC 10212</strain>
    </source>
</reference>
<dbReference type="GeneID" id="24409443"/>
<dbReference type="SUPFAM" id="SSF53448">
    <property type="entry name" value="Nucleotide-diphospho-sugar transferases"/>
    <property type="match status" value="1"/>
</dbReference>
<dbReference type="STRING" id="645133.E3QDG2"/>
<organism evidence="4">
    <name type="scientific">Colletotrichum graminicola (strain M1.001 / M2 / FGSC 10212)</name>
    <name type="common">Maize anthracnose fungus</name>
    <name type="synonym">Glomerella graminicola</name>
    <dbReference type="NCBI Taxonomy" id="645133"/>
    <lineage>
        <taxon>Eukaryota</taxon>
        <taxon>Fungi</taxon>
        <taxon>Dikarya</taxon>
        <taxon>Ascomycota</taxon>
        <taxon>Pezizomycotina</taxon>
        <taxon>Sordariomycetes</taxon>
        <taxon>Hypocreomycetidae</taxon>
        <taxon>Glomerellales</taxon>
        <taxon>Glomerellaceae</taxon>
        <taxon>Colletotrichum</taxon>
        <taxon>Colletotrichum graminicola species complex</taxon>
    </lineage>
</organism>
<dbReference type="InterPro" id="IPR007577">
    <property type="entry name" value="GlycoTrfase_DXD_sugar-bd_CS"/>
</dbReference>
<dbReference type="OrthoDB" id="409543at2759"/>
<dbReference type="GO" id="GO:0006487">
    <property type="term" value="P:protein N-linked glycosylation"/>
    <property type="evidence" value="ECO:0007669"/>
    <property type="project" value="TreeGrafter"/>
</dbReference>
<keyword evidence="4" id="KW-1185">Reference proteome</keyword>
<comment type="similarity">
    <text evidence="1">Belongs to the glycosyltransferase 32 family.</text>
</comment>
<feature type="region of interest" description="Disordered" evidence="2">
    <location>
        <begin position="1"/>
        <end position="45"/>
    </location>
</feature>
<accession>E3QDG2</accession>
<dbReference type="VEuPathDB" id="FungiDB:GLRG_04078"/>
<gene>
    <name evidence="3" type="ORF">GLRG_04078</name>
</gene>
<dbReference type="AlphaFoldDB" id="E3QDG2"/>
<feature type="compositionally biased region" description="Basic residues" evidence="2">
    <location>
        <begin position="1"/>
        <end position="34"/>
    </location>
</feature>
<dbReference type="EMBL" id="GG697342">
    <property type="protein sequence ID" value="EFQ28934.1"/>
    <property type="molecule type" value="Genomic_DNA"/>
</dbReference>
<evidence type="ECO:0000313" key="3">
    <source>
        <dbReference type="EMBL" id="EFQ28934.1"/>
    </source>
</evidence>
<dbReference type="Proteomes" id="UP000008782">
    <property type="component" value="Unassembled WGS sequence"/>
</dbReference>
<dbReference type="HOGENOM" id="CLU_1927441_0_0_1"/>
<dbReference type="PANTHER" id="PTHR31834:SF1">
    <property type="entry name" value="INITIATION-SPECIFIC ALPHA-1,6-MANNOSYLTRANSFERASE"/>
    <property type="match status" value="1"/>
</dbReference>
<dbReference type="InterPro" id="IPR029044">
    <property type="entry name" value="Nucleotide-diphossugar_trans"/>
</dbReference>
<dbReference type="Pfam" id="PF04488">
    <property type="entry name" value="Gly_transf_sug"/>
    <property type="match status" value="1"/>
</dbReference>